<dbReference type="InterPro" id="IPR029058">
    <property type="entry name" value="AB_hydrolase_fold"/>
</dbReference>
<dbReference type="EC" id="3.1.1.47" evidence="1"/>
<dbReference type="Gene3D" id="3.40.50.1820">
    <property type="entry name" value="alpha/beta hydrolase"/>
    <property type="match status" value="1"/>
</dbReference>
<evidence type="ECO:0000313" key="6">
    <source>
        <dbReference type="Proteomes" id="UP001465668"/>
    </source>
</evidence>
<gene>
    <name evidence="5" type="ORF">SCAR479_01615</name>
</gene>
<reference evidence="5 6" key="1">
    <citation type="submission" date="2024-02" db="EMBL/GenBank/DDBJ databases">
        <title>First draft genome assembly of two strains of Seiridium cardinale.</title>
        <authorList>
            <person name="Emiliani G."/>
            <person name="Scali E."/>
        </authorList>
    </citation>
    <scope>NUCLEOTIDE SEQUENCE [LARGE SCALE GENOMIC DNA]</scope>
    <source>
        <strain evidence="5 6">BM-138-000479</strain>
    </source>
</reference>
<dbReference type="GO" id="GO:0016787">
    <property type="term" value="F:hydrolase activity"/>
    <property type="evidence" value="ECO:0007669"/>
    <property type="project" value="UniProtKB-KW"/>
</dbReference>
<proteinExistence type="predicted"/>
<evidence type="ECO:0000256" key="1">
    <source>
        <dbReference type="ARBA" id="ARBA00013201"/>
    </source>
</evidence>
<keyword evidence="2 5" id="KW-0378">Hydrolase</keyword>
<evidence type="ECO:0000313" key="5">
    <source>
        <dbReference type="EMBL" id="KAK9781744.1"/>
    </source>
</evidence>
<name>A0ABR2Y6R4_9PEZI</name>
<evidence type="ECO:0000256" key="4">
    <source>
        <dbReference type="ARBA" id="ARBA00023098"/>
    </source>
</evidence>
<dbReference type="PANTHER" id="PTHR10272">
    <property type="entry name" value="PLATELET-ACTIVATING FACTOR ACETYLHYDROLASE"/>
    <property type="match status" value="1"/>
</dbReference>
<evidence type="ECO:0000256" key="3">
    <source>
        <dbReference type="ARBA" id="ARBA00022963"/>
    </source>
</evidence>
<keyword evidence="3" id="KW-0442">Lipid degradation</keyword>
<protein>
    <recommendedName>
        <fullName evidence="1">1-alkyl-2-acetylglycerophosphocholine esterase</fullName>
        <ecNumber evidence="1">3.1.1.47</ecNumber>
    </recommendedName>
</protein>
<evidence type="ECO:0000256" key="2">
    <source>
        <dbReference type="ARBA" id="ARBA00022801"/>
    </source>
</evidence>
<keyword evidence="4" id="KW-0443">Lipid metabolism</keyword>
<dbReference type="SUPFAM" id="SSF53474">
    <property type="entry name" value="alpha/beta-Hydrolases"/>
    <property type="match status" value="1"/>
</dbReference>
<accession>A0ABR2Y6R4</accession>
<sequence length="324" mass="34611">MNNLITDASHIPVGEANVAISISRVTLPAPERGLPLELRITAPATGKNLPIVLLSHGHGPSLYLPSKDGYAPLVNFYAEHGFAVIQPTHTNSKVAGIDPKKVSGDPLLSRSRPKDMTLILDQLDAIEGQAQFVAGRLDRSRVAVIGHSLGGVTAGLLLGATYNDPKDGTRDLSLADPRIKVGVLLGAPGNGYESLSEFARNNYSAAMHTDWTHLTARTLVVIGDADHSTHLTVRGPAWHADPFHHGPSADHLLTLHGGGHGFGGVASWDAKETDDEDPERLAVTQRMTWAYLQSAFNPEDPAWENACVALKEKAGAHGHVDLKH</sequence>
<dbReference type="EMBL" id="JARVKM010000003">
    <property type="protein sequence ID" value="KAK9781744.1"/>
    <property type="molecule type" value="Genomic_DNA"/>
</dbReference>
<dbReference type="Proteomes" id="UP001465668">
    <property type="component" value="Unassembled WGS sequence"/>
</dbReference>
<dbReference type="PANTHER" id="PTHR10272:SF0">
    <property type="entry name" value="PLATELET-ACTIVATING FACTOR ACETYLHYDROLASE"/>
    <property type="match status" value="1"/>
</dbReference>
<comment type="caution">
    <text evidence="5">The sequence shown here is derived from an EMBL/GenBank/DDBJ whole genome shotgun (WGS) entry which is preliminary data.</text>
</comment>
<organism evidence="5 6">
    <name type="scientific">Seiridium cardinale</name>
    <dbReference type="NCBI Taxonomy" id="138064"/>
    <lineage>
        <taxon>Eukaryota</taxon>
        <taxon>Fungi</taxon>
        <taxon>Dikarya</taxon>
        <taxon>Ascomycota</taxon>
        <taxon>Pezizomycotina</taxon>
        <taxon>Sordariomycetes</taxon>
        <taxon>Xylariomycetidae</taxon>
        <taxon>Amphisphaeriales</taxon>
        <taxon>Sporocadaceae</taxon>
        <taxon>Seiridium</taxon>
    </lineage>
</organism>
<keyword evidence="6" id="KW-1185">Reference proteome</keyword>